<evidence type="ECO:0000313" key="4">
    <source>
        <dbReference type="EMBL" id="SVC75911.1"/>
    </source>
</evidence>
<name>A0A382PVB3_9ZZZZ</name>
<dbReference type="Gene3D" id="2.30.110.10">
    <property type="entry name" value="Electron Transport, Fmn-binding Protein, Chain A"/>
    <property type="match status" value="1"/>
</dbReference>
<comment type="similarity">
    <text evidence="1">Belongs to the non-flavoprotein flavin reductase family.</text>
</comment>
<gene>
    <name evidence="4" type="ORF">METZ01_LOCUS328765</name>
</gene>
<accession>A0A382PVB3</accession>
<dbReference type="InterPro" id="IPR002563">
    <property type="entry name" value="Flavin_Rdtase-like_dom"/>
</dbReference>
<dbReference type="InterPro" id="IPR050268">
    <property type="entry name" value="NADH-dep_flavin_reductase"/>
</dbReference>
<dbReference type="PANTHER" id="PTHR30466">
    <property type="entry name" value="FLAVIN REDUCTASE"/>
    <property type="match status" value="1"/>
</dbReference>
<feature type="domain" description="Flavin reductase like" evidence="3">
    <location>
        <begin position="11"/>
        <end position="66"/>
    </location>
</feature>
<dbReference type="AlphaFoldDB" id="A0A382PVB3"/>
<organism evidence="4">
    <name type="scientific">marine metagenome</name>
    <dbReference type="NCBI Taxonomy" id="408172"/>
    <lineage>
        <taxon>unclassified sequences</taxon>
        <taxon>metagenomes</taxon>
        <taxon>ecological metagenomes</taxon>
    </lineage>
</organism>
<evidence type="ECO:0000256" key="2">
    <source>
        <dbReference type="ARBA" id="ARBA00023002"/>
    </source>
</evidence>
<proteinExistence type="inferred from homology"/>
<reference evidence="4" key="1">
    <citation type="submission" date="2018-05" db="EMBL/GenBank/DDBJ databases">
        <authorList>
            <person name="Lanie J.A."/>
            <person name="Ng W.-L."/>
            <person name="Kazmierczak K.M."/>
            <person name="Andrzejewski T.M."/>
            <person name="Davidsen T.M."/>
            <person name="Wayne K.J."/>
            <person name="Tettelin H."/>
            <person name="Glass J.I."/>
            <person name="Rusch D."/>
            <person name="Podicherti R."/>
            <person name="Tsui H.-C.T."/>
            <person name="Winkler M.E."/>
        </authorList>
    </citation>
    <scope>NUCLEOTIDE SEQUENCE</scope>
</reference>
<evidence type="ECO:0000256" key="1">
    <source>
        <dbReference type="ARBA" id="ARBA00008898"/>
    </source>
</evidence>
<dbReference type="PANTHER" id="PTHR30466:SF11">
    <property type="entry name" value="FLAVIN-DEPENDENT MONOOXYGENASE, REDUCTASE SUBUNIT HSAB"/>
    <property type="match status" value="1"/>
</dbReference>
<dbReference type="GO" id="GO:0010181">
    <property type="term" value="F:FMN binding"/>
    <property type="evidence" value="ECO:0007669"/>
    <property type="project" value="InterPro"/>
</dbReference>
<feature type="non-terminal residue" evidence="4">
    <location>
        <position position="1"/>
    </location>
</feature>
<dbReference type="GO" id="GO:0042602">
    <property type="term" value="F:riboflavin reductase (NADPH) activity"/>
    <property type="evidence" value="ECO:0007669"/>
    <property type="project" value="TreeGrafter"/>
</dbReference>
<evidence type="ECO:0000259" key="3">
    <source>
        <dbReference type="Pfam" id="PF01613"/>
    </source>
</evidence>
<dbReference type="Pfam" id="PF01613">
    <property type="entry name" value="Flavin_Reduct"/>
    <property type="match status" value="1"/>
</dbReference>
<dbReference type="InterPro" id="IPR012349">
    <property type="entry name" value="Split_barrel_FMN-bd"/>
</dbReference>
<dbReference type="SUPFAM" id="SSF50475">
    <property type="entry name" value="FMN-binding split barrel"/>
    <property type="match status" value="1"/>
</dbReference>
<protein>
    <recommendedName>
        <fullName evidence="3">Flavin reductase like domain-containing protein</fullName>
    </recommendedName>
</protein>
<dbReference type="EMBL" id="UINC01109231">
    <property type="protein sequence ID" value="SVC75911.1"/>
    <property type="molecule type" value="Genomic_DNA"/>
</dbReference>
<sequence length="69" mass="7360">RKLGVPCYTLETGSPIISGSAAWLDCKVRELVDGGDHIIAIGEVLQAGAEEGAAPLLYFRRSYRGIEGL</sequence>
<keyword evidence="2" id="KW-0560">Oxidoreductase</keyword>